<organism evidence="2 3">
    <name type="scientific">Rotaria magnacalcarata</name>
    <dbReference type="NCBI Taxonomy" id="392030"/>
    <lineage>
        <taxon>Eukaryota</taxon>
        <taxon>Metazoa</taxon>
        <taxon>Spiralia</taxon>
        <taxon>Gnathifera</taxon>
        <taxon>Rotifera</taxon>
        <taxon>Eurotatoria</taxon>
        <taxon>Bdelloidea</taxon>
        <taxon>Philodinida</taxon>
        <taxon>Philodinidae</taxon>
        <taxon>Rotaria</taxon>
    </lineage>
</organism>
<accession>A0A8S3K530</accession>
<dbReference type="AlphaFoldDB" id="A0A8S3K530"/>
<reference evidence="2" key="1">
    <citation type="submission" date="2021-02" db="EMBL/GenBank/DDBJ databases">
        <authorList>
            <person name="Nowell W R."/>
        </authorList>
    </citation>
    <scope>NUCLEOTIDE SEQUENCE</scope>
</reference>
<comment type="caution">
    <text evidence="2">The sequence shown here is derived from an EMBL/GenBank/DDBJ whole genome shotgun (WGS) entry which is preliminary data.</text>
</comment>
<sequence length="85" mass="10539">DHQWREMSAVDEIDYQDRYIDTNVDNDQQDLKDTDNDNEKFNTNDDYHDRQSFDRVSIDYHRDDDTTFINYERDEDRYRDDGIYV</sequence>
<name>A0A8S3K530_9BILA</name>
<evidence type="ECO:0000313" key="2">
    <source>
        <dbReference type="EMBL" id="CAF5224870.1"/>
    </source>
</evidence>
<gene>
    <name evidence="2" type="ORF">SMN809_LOCUS84014</name>
</gene>
<evidence type="ECO:0000256" key="1">
    <source>
        <dbReference type="SAM" id="MobiDB-lite"/>
    </source>
</evidence>
<dbReference type="Proteomes" id="UP000676336">
    <property type="component" value="Unassembled WGS sequence"/>
</dbReference>
<evidence type="ECO:0000313" key="3">
    <source>
        <dbReference type="Proteomes" id="UP000676336"/>
    </source>
</evidence>
<feature type="non-terminal residue" evidence="2">
    <location>
        <position position="1"/>
    </location>
</feature>
<protein>
    <submittedName>
        <fullName evidence="2">Uncharacterized protein</fullName>
    </submittedName>
</protein>
<feature type="compositionally biased region" description="Basic and acidic residues" evidence="1">
    <location>
        <begin position="29"/>
        <end position="48"/>
    </location>
</feature>
<proteinExistence type="predicted"/>
<dbReference type="EMBL" id="CAJOBI010357943">
    <property type="protein sequence ID" value="CAF5224870.1"/>
    <property type="molecule type" value="Genomic_DNA"/>
</dbReference>
<feature type="region of interest" description="Disordered" evidence="1">
    <location>
        <begin position="24"/>
        <end position="48"/>
    </location>
</feature>